<organism evidence="2 3">
    <name type="scientific">Scheffersomyces stipitis (strain ATCC 58785 / CBS 6054 / NBRC 10063 / NRRL Y-11545)</name>
    <name type="common">Yeast</name>
    <name type="synonym">Pichia stipitis</name>
    <dbReference type="NCBI Taxonomy" id="322104"/>
    <lineage>
        <taxon>Eukaryota</taxon>
        <taxon>Fungi</taxon>
        <taxon>Dikarya</taxon>
        <taxon>Ascomycota</taxon>
        <taxon>Saccharomycotina</taxon>
        <taxon>Pichiomycetes</taxon>
        <taxon>Debaryomycetaceae</taxon>
        <taxon>Scheffersomyces</taxon>
    </lineage>
</organism>
<name>A3M0D1_PICST</name>
<dbReference type="EMBL" id="CP000502">
    <property type="protein sequence ID" value="ABN68500.1"/>
    <property type="molecule type" value="Genomic_DNA"/>
</dbReference>
<dbReference type="OrthoDB" id="2119945at2759"/>
<dbReference type="Pfam" id="PF08588">
    <property type="entry name" value="Duc1"/>
    <property type="match status" value="1"/>
</dbReference>
<dbReference type="GeneID" id="4841166"/>
<dbReference type="HOGENOM" id="CLU_047849_0_1_1"/>
<accession>A3M0D1</accession>
<feature type="domain" description="Domain of unknown function at the cortex 1" evidence="1">
    <location>
        <begin position="6"/>
        <end position="304"/>
    </location>
</feature>
<dbReference type="STRING" id="322104.A3M0D1"/>
<keyword evidence="3" id="KW-1185">Reference proteome</keyword>
<dbReference type="Proteomes" id="UP000002258">
    <property type="component" value="Chromosome 8"/>
</dbReference>
<evidence type="ECO:0000313" key="3">
    <source>
        <dbReference type="Proteomes" id="UP000002258"/>
    </source>
</evidence>
<dbReference type="OMA" id="NHELRYT"/>
<dbReference type="AlphaFoldDB" id="A3M0D1"/>
<dbReference type="InterPro" id="IPR013897">
    <property type="entry name" value="Duc1"/>
</dbReference>
<evidence type="ECO:0000259" key="1">
    <source>
        <dbReference type="Pfam" id="PF08588"/>
    </source>
</evidence>
<dbReference type="KEGG" id="pic:PICST_37241"/>
<evidence type="ECO:0000313" key="2">
    <source>
        <dbReference type="EMBL" id="ABN68500.1"/>
    </source>
</evidence>
<proteinExistence type="predicted"/>
<reference evidence="2 3" key="1">
    <citation type="journal article" date="2007" name="Nat. Biotechnol.">
        <title>Genome sequence of the lignocellulose-bioconverting and xylose-fermenting yeast Pichia stipitis.</title>
        <authorList>
            <person name="Jeffries T.W."/>
            <person name="Grigoriev I.V."/>
            <person name="Grimwood J."/>
            <person name="Laplaza J.M."/>
            <person name="Aerts A."/>
            <person name="Salamov A."/>
            <person name="Schmutz J."/>
            <person name="Lindquist E."/>
            <person name="Dehal P."/>
            <person name="Shapiro H."/>
            <person name="Jin Y.S."/>
            <person name="Passoth V."/>
            <person name="Richardson P.M."/>
        </authorList>
    </citation>
    <scope>NUCLEOTIDE SEQUENCE [LARGE SCALE GENOMIC DNA]</scope>
    <source>
        <strain evidence="3">ATCC 58785 / CBS 6054 / NBRC 10063 / NRRL Y-11545</strain>
    </source>
</reference>
<dbReference type="PANTHER" id="PTHR34826">
    <property type="entry name" value="UPF0590 PROTEIN C409.17C"/>
    <property type="match status" value="1"/>
</dbReference>
<dbReference type="eggNOG" id="ENOG502RXNE">
    <property type="taxonomic scope" value="Eukaryota"/>
</dbReference>
<gene>
    <name evidence="2" type="ORF">PICST_37241</name>
</gene>
<dbReference type="PANTHER" id="PTHR34826:SF2">
    <property type="entry name" value="UPF0590 PROTEIN C409.17C"/>
    <property type="match status" value="1"/>
</dbReference>
<protein>
    <recommendedName>
        <fullName evidence="1">Domain of unknown function at the cortex 1 domain-containing protein</fullName>
    </recommendedName>
</protein>
<dbReference type="RefSeq" id="XP_001386529.1">
    <property type="nucleotide sequence ID" value="XM_001386492.1"/>
</dbReference>
<sequence>MTVVRRLLIRAANNYDKDFKVVPINTNTPVEIDSDIGVFQVYVNTKKFDGSKPHLDNSLYELGDNVYLNGEPVDADVTDADELTKLVNSNMRINIKFTPKVPIKGSELIFGNDFTVPIRNHVPTTLLSTGLKFFQWFVNKTVRGDIYDDEPYLYGLALNSFTYLAVDTDGEPTQRLSGPASYLAHKPLMEFINYIENLNDNPDNTLKIPTTSNARRKFFLDVDNCDAFVFNEGTTYNLQFDTRFLKMEDSQYAVSIPTFGSKTFDVNVNNYANEHLNNFNFTVKQNGYEGVRYGTYGLVINFALLDEEGQ</sequence>
<dbReference type="InParanoid" id="A3M0D1"/>